<dbReference type="Gene3D" id="2.60.120.380">
    <property type="match status" value="1"/>
</dbReference>
<dbReference type="AlphaFoldDB" id="A0AA96WJP4"/>
<dbReference type="InterPro" id="IPR009003">
    <property type="entry name" value="Peptidase_S1_PA"/>
</dbReference>
<dbReference type="GO" id="GO:0006508">
    <property type="term" value="P:proteolysis"/>
    <property type="evidence" value="ECO:0007669"/>
    <property type="project" value="UniProtKB-KW"/>
</dbReference>
<evidence type="ECO:0000313" key="4">
    <source>
        <dbReference type="EMBL" id="WNZ26638.1"/>
    </source>
</evidence>
<dbReference type="Gene3D" id="2.40.10.120">
    <property type="match status" value="1"/>
</dbReference>
<name>A0AA96WJP4_9CYAN</name>
<dbReference type="Pfam" id="PF04151">
    <property type="entry name" value="PPC"/>
    <property type="match status" value="1"/>
</dbReference>
<reference evidence="4" key="1">
    <citation type="submission" date="2020-05" db="EMBL/GenBank/DDBJ databases">
        <authorList>
            <person name="Zhu T."/>
            <person name="Keshari N."/>
            <person name="Lu X."/>
        </authorList>
    </citation>
    <scope>NUCLEOTIDE SEQUENCE</scope>
    <source>
        <strain evidence="4">NK1-12</strain>
    </source>
</reference>
<dbReference type="PANTHER" id="PTHR43343">
    <property type="entry name" value="PEPTIDASE S12"/>
    <property type="match status" value="1"/>
</dbReference>
<dbReference type="EMBL" id="CP053586">
    <property type="protein sequence ID" value="WNZ26638.1"/>
    <property type="molecule type" value="Genomic_DNA"/>
</dbReference>
<dbReference type="InterPro" id="IPR051201">
    <property type="entry name" value="Chloro_Bact_Ser_Proteases"/>
</dbReference>
<evidence type="ECO:0000256" key="2">
    <source>
        <dbReference type="ARBA" id="ARBA00022801"/>
    </source>
</evidence>
<dbReference type="GO" id="GO:0004252">
    <property type="term" value="F:serine-type endopeptidase activity"/>
    <property type="evidence" value="ECO:0007669"/>
    <property type="project" value="InterPro"/>
</dbReference>
<feature type="domain" description="Peptidase C-terminal archaeal/bacterial" evidence="3">
    <location>
        <begin position="285"/>
        <end position="347"/>
    </location>
</feature>
<gene>
    <name evidence="4" type="ORF">HJG54_16340</name>
</gene>
<dbReference type="InterPro" id="IPR001940">
    <property type="entry name" value="Peptidase_S1C"/>
</dbReference>
<evidence type="ECO:0000256" key="1">
    <source>
        <dbReference type="ARBA" id="ARBA00022670"/>
    </source>
</evidence>
<dbReference type="Pfam" id="PF13365">
    <property type="entry name" value="Trypsin_2"/>
    <property type="match status" value="1"/>
</dbReference>
<dbReference type="PRINTS" id="PR00834">
    <property type="entry name" value="PROTEASES2C"/>
</dbReference>
<dbReference type="SUPFAM" id="SSF50494">
    <property type="entry name" value="Trypsin-like serine proteases"/>
    <property type="match status" value="1"/>
</dbReference>
<keyword evidence="1 4" id="KW-0645">Protease</keyword>
<sequence>MNLRLITSGLAIVGTSLGINLLNAFSTVELLNPVTLGRASHQALAQDVEEDVNVRVYQAASPAVVSIEAGDGNGSGTIISPDGLILTNAHVVAGARTVQVVLPDGTKLQGDVVAFGEAGLDLAAVQLRGQRNLPTVPIADPASVAVGQRAFAIGNPFGQFQGTFTTGIVSRIDSNRGLIQTDTAINPGNSGGPLLNSRGELIGVNSAIFSPRGAGGNIGIGFAISVDRVQPFLTAVRDGTAPRTAQQSPMLAGGQPAQRITPNTPIVGQLSQESGILPADNSYFNAYTFEGKAGQQVVIEMTSSELDAYLILLAPDGRDVAQDDDGGGGSDARLVTSLPADGTYTVLANTYRAGQTGRYNIRLTTGGNRLER</sequence>
<protein>
    <submittedName>
        <fullName evidence="4">Trypsin-like serine protease</fullName>
    </submittedName>
</protein>
<dbReference type="InterPro" id="IPR007280">
    <property type="entry name" value="Peptidase_C_arc/bac"/>
</dbReference>
<keyword evidence="2" id="KW-0378">Hydrolase</keyword>
<accession>A0AA96WJP4</accession>
<organism evidence="4">
    <name type="scientific">Leptolyngbya sp. NK1-12</name>
    <dbReference type="NCBI Taxonomy" id="2547451"/>
    <lineage>
        <taxon>Bacteria</taxon>
        <taxon>Bacillati</taxon>
        <taxon>Cyanobacteriota</taxon>
        <taxon>Cyanophyceae</taxon>
        <taxon>Leptolyngbyales</taxon>
        <taxon>Leptolyngbyaceae</taxon>
        <taxon>Leptolyngbya group</taxon>
        <taxon>Leptolyngbya</taxon>
    </lineage>
</organism>
<dbReference type="PANTHER" id="PTHR43343:SF3">
    <property type="entry name" value="PROTEASE DO-LIKE 8, CHLOROPLASTIC"/>
    <property type="match status" value="1"/>
</dbReference>
<proteinExistence type="predicted"/>
<evidence type="ECO:0000259" key="3">
    <source>
        <dbReference type="Pfam" id="PF04151"/>
    </source>
</evidence>